<proteinExistence type="predicted"/>
<protein>
    <submittedName>
        <fullName evidence="1">Uncharacterized protein</fullName>
    </submittedName>
</protein>
<reference evidence="1" key="1">
    <citation type="submission" date="2014-09" db="EMBL/GenBank/DDBJ databases">
        <authorList>
            <person name="Magalhaes I.L.F."/>
            <person name="Oliveira U."/>
            <person name="Santos F.R."/>
            <person name="Vidigal T.H.D.A."/>
            <person name="Brescovit A.D."/>
            <person name="Santos A.J."/>
        </authorList>
    </citation>
    <scope>NUCLEOTIDE SEQUENCE</scope>
    <source>
        <tissue evidence="1">Shoot tissue taken approximately 20 cm above the soil surface</tissue>
    </source>
</reference>
<name>A0A0A9HBP4_ARUDO</name>
<reference evidence="1" key="2">
    <citation type="journal article" date="2015" name="Data Brief">
        <title>Shoot transcriptome of the giant reed, Arundo donax.</title>
        <authorList>
            <person name="Barrero R.A."/>
            <person name="Guerrero F.D."/>
            <person name="Moolhuijzen P."/>
            <person name="Goolsby J.A."/>
            <person name="Tidwell J."/>
            <person name="Bellgard S.E."/>
            <person name="Bellgard M.I."/>
        </authorList>
    </citation>
    <scope>NUCLEOTIDE SEQUENCE</scope>
    <source>
        <tissue evidence="1">Shoot tissue taken approximately 20 cm above the soil surface</tissue>
    </source>
</reference>
<sequence>MLNLFLIFHQFLRVTVTLSHII</sequence>
<accession>A0A0A9HBP4</accession>
<dbReference type="EMBL" id="GBRH01164667">
    <property type="protein sequence ID" value="JAE33229.1"/>
    <property type="molecule type" value="Transcribed_RNA"/>
</dbReference>
<dbReference type="AlphaFoldDB" id="A0A0A9HBP4"/>
<evidence type="ECO:0000313" key="1">
    <source>
        <dbReference type="EMBL" id="JAE33229.1"/>
    </source>
</evidence>
<organism evidence="1">
    <name type="scientific">Arundo donax</name>
    <name type="common">Giant reed</name>
    <name type="synonym">Donax arundinaceus</name>
    <dbReference type="NCBI Taxonomy" id="35708"/>
    <lineage>
        <taxon>Eukaryota</taxon>
        <taxon>Viridiplantae</taxon>
        <taxon>Streptophyta</taxon>
        <taxon>Embryophyta</taxon>
        <taxon>Tracheophyta</taxon>
        <taxon>Spermatophyta</taxon>
        <taxon>Magnoliopsida</taxon>
        <taxon>Liliopsida</taxon>
        <taxon>Poales</taxon>
        <taxon>Poaceae</taxon>
        <taxon>PACMAD clade</taxon>
        <taxon>Arundinoideae</taxon>
        <taxon>Arundineae</taxon>
        <taxon>Arundo</taxon>
    </lineage>
</organism>